<dbReference type="Proteomes" id="UP001057452">
    <property type="component" value="Chromosome 3"/>
</dbReference>
<accession>A0ACB9XT72</accession>
<sequence>MANTNTPSHLYPNLIQLLQSAGCPDLNSVHTYTHHETVNQMEEAMAMTITSTIDDRIANSKYVGVIVDETTIIKVEKMLITYLTLQHKGEPETVFIGNYVIPSGAAECITTKIKDVLSGRGVAMARVVGLGSDGANVMVGRKAGVAQKMRLND</sequence>
<reference evidence="1" key="1">
    <citation type="submission" date="2022-05" db="EMBL/GenBank/DDBJ databases">
        <title>Chromosome-level genome of Chaenocephalus aceratus.</title>
        <authorList>
            <person name="Park H."/>
        </authorList>
    </citation>
    <scope>NUCLEOTIDE SEQUENCE</scope>
    <source>
        <strain evidence="1">KU_202001</strain>
    </source>
</reference>
<gene>
    <name evidence="1" type="ORF">KUCAC02_002312</name>
</gene>
<organism evidence="1 2">
    <name type="scientific">Chaenocephalus aceratus</name>
    <name type="common">Blackfin icefish</name>
    <name type="synonym">Chaenichthys aceratus</name>
    <dbReference type="NCBI Taxonomy" id="36190"/>
    <lineage>
        <taxon>Eukaryota</taxon>
        <taxon>Metazoa</taxon>
        <taxon>Chordata</taxon>
        <taxon>Craniata</taxon>
        <taxon>Vertebrata</taxon>
        <taxon>Euteleostomi</taxon>
        <taxon>Actinopterygii</taxon>
        <taxon>Neopterygii</taxon>
        <taxon>Teleostei</taxon>
        <taxon>Neoteleostei</taxon>
        <taxon>Acanthomorphata</taxon>
        <taxon>Eupercaria</taxon>
        <taxon>Perciformes</taxon>
        <taxon>Notothenioidei</taxon>
        <taxon>Channichthyidae</taxon>
        <taxon>Chaenocephalus</taxon>
    </lineage>
</organism>
<comment type="caution">
    <text evidence="1">The sequence shown here is derived from an EMBL/GenBank/DDBJ whole genome shotgun (WGS) entry which is preliminary data.</text>
</comment>
<evidence type="ECO:0000313" key="2">
    <source>
        <dbReference type="Proteomes" id="UP001057452"/>
    </source>
</evidence>
<evidence type="ECO:0000313" key="1">
    <source>
        <dbReference type="EMBL" id="KAI4830696.1"/>
    </source>
</evidence>
<name>A0ACB9XT72_CHAAC</name>
<dbReference type="EMBL" id="CM043787">
    <property type="protein sequence ID" value="KAI4830696.1"/>
    <property type="molecule type" value="Genomic_DNA"/>
</dbReference>
<keyword evidence="2" id="KW-1185">Reference proteome</keyword>
<protein>
    <submittedName>
        <fullName evidence="1">Uncharacterized protein</fullName>
    </submittedName>
</protein>
<proteinExistence type="predicted"/>